<comment type="caution">
    <text evidence="1">The sequence shown here is derived from an EMBL/GenBank/DDBJ whole genome shotgun (WGS) entry which is preliminary data.</text>
</comment>
<accession>A0A9D3WJB1</accession>
<protein>
    <submittedName>
        <fullName evidence="1">Uncharacterized protein</fullName>
    </submittedName>
</protein>
<evidence type="ECO:0000313" key="2">
    <source>
        <dbReference type="Proteomes" id="UP000828251"/>
    </source>
</evidence>
<dbReference type="Proteomes" id="UP000828251">
    <property type="component" value="Unassembled WGS sequence"/>
</dbReference>
<organism evidence="1 2">
    <name type="scientific">Gossypium stocksii</name>
    <dbReference type="NCBI Taxonomy" id="47602"/>
    <lineage>
        <taxon>Eukaryota</taxon>
        <taxon>Viridiplantae</taxon>
        <taxon>Streptophyta</taxon>
        <taxon>Embryophyta</taxon>
        <taxon>Tracheophyta</taxon>
        <taxon>Spermatophyta</taxon>
        <taxon>Magnoliopsida</taxon>
        <taxon>eudicotyledons</taxon>
        <taxon>Gunneridae</taxon>
        <taxon>Pentapetalae</taxon>
        <taxon>rosids</taxon>
        <taxon>malvids</taxon>
        <taxon>Malvales</taxon>
        <taxon>Malvaceae</taxon>
        <taxon>Malvoideae</taxon>
        <taxon>Gossypium</taxon>
    </lineage>
</organism>
<dbReference type="AlphaFoldDB" id="A0A9D3WJB1"/>
<dbReference type="EMBL" id="JAIQCV010000001">
    <property type="protein sequence ID" value="KAH1130224.1"/>
    <property type="molecule type" value="Genomic_DNA"/>
</dbReference>
<sequence>MRVHGVVVISGTERTADLSYDGFLFSDLSVSAVFRSGFELLLDQDSIKKFLLVAPLLGLQPSNDKLATSPSVGGALDLNPPCCMPLPLPLPFGSTELFSYPSRV</sequence>
<keyword evidence="2" id="KW-1185">Reference proteome</keyword>
<name>A0A9D3WJB1_9ROSI</name>
<evidence type="ECO:0000313" key="1">
    <source>
        <dbReference type="EMBL" id="KAH1130224.1"/>
    </source>
</evidence>
<proteinExistence type="predicted"/>
<gene>
    <name evidence="1" type="ORF">J1N35_001602</name>
</gene>
<reference evidence="1 2" key="1">
    <citation type="journal article" date="2021" name="Plant Biotechnol. J.">
        <title>Multi-omics assisted identification of the key and species-specific regulatory components of drought-tolerant mechanisms in Gossypium stocksii.</title>
        <authorList>
            <person name="Yu D."/>
            <person name="Ke L."/>
            <person name="Zhang D."/>
            <person name="Wu Y."/>
            <person name="Sun Y."/>
            <person name="Mei J."/>
            <person name="Sun J."/>
            <person name="Sun Y."/>
        </authorList>
    </citation>
    <scope>NUCLEOTIDE SEQUENCE [LARGE SCALE GENOMIC DNA]</scope>
    <source>
        <strain evidence="2">cv. E1</strain>
        <tissue evidence="1">Leaf</tissue>
    </source>
</reference>